<comment type="pathway">
    <text evidence="2">Protein modification; protein sumoylation.</text>
</comment>
<dbReference type="InterPro" id="IPR026846">
    <property type="entry name" value="Nse2(Mms21)"/>
</dbReference>
<evidence type="ECO:0000256" key="4">
    <source>
        <dbReference type="ARBA" id="ARBA00020923"/>
    </source>
</evidence>
<keyword evidence="5" id="KW-0808">Transferase</keyword>
<sequence length="218" mass="25223">MADSDLADLRKQCISSLYLCADNVSKYLEEEKDAQFSKLRSYVSGYCMMEAQQDVAIRALEKTTNETNESNVDTLEDRFNEHLSSLAKKKLKVDNHPYMKEFDSRVQKGMQQARQNLDESDLAITESHDQYIDPITKKPISDPVKNKICGHIYEKESIYKFISLKNRIKCPVVGCANTQHIQHQHLLSDEELKFRMTLTQHSTMIQERTILDLDESVQ</sequence>
<accession>A0A1E1WPD2</accession>
<dbReference type="OrthoDB" id="26899at2759"/>
<dbReference type="Gene3D" id="3.30.40.10">
    <property type="entry name" value="Zinc/RING finger domain, C3HC4 (zinc finger)"/>
    <property type="match status" value="1"/>
</dbReference>
<dbReference type="PANTHER" id="PTHR21330">
    <property type="entry name" value="E3 SUMO-PROTEIN LIGASE NSE2"/>
    <property type="match status" value="1"/>
</dbReference>
<dbReference type="GO" id="GO:0005634">
    <property type="term" value="C:nucleus"/>
    <property type="evidence" value="ECO:0007669"/>
    <property type="project" value="UniProtKB-SubCell"/>
</dbReference>
<dbReference type="GO" id="GO:0061665">
    <property type="term" value="F:SUMO ligase activity"/>
    <property type="evidence" value="ECO:0007669"/>
    <property type="project" value="TreeGrafter"/>
</dbReference>
<keyword evidence="9" id="KW-0862">Zinc</keyword>
<evidence type="ECO:0000256" key="1">
    <source>
        <dbReference type="ARBA" id="ARBA00004123"/>
    </source>
</evidence>
<evidence type="ECO:0000259" key="14">
    <source>
        <dbReference type="PROSITE" id="PS51044"/>
    </source>
</evidence>
<dbReference type="GO" id="GO:0016925">
    <property type="term" value="P:protein sumoylation"/>
    <property type="evidence" value="ECO:0007669"/>
    <property type="project" value="UniProtKB-UniPathway"/>
</dbReference>
<evidence type="ECO:0000256" key="2">
    <source>
        <dbReference type="ARBA" id="ARBA00004718"/>
    </source>
</evidence>
<evidence type="ECO:0000256" key="3">
    <source>
        <dbReference type="ARBA" id="ARBA00008212"/>
    </source>
</evidence>
<keyword evidence="10" id="KW-0539">Nucleus</keyword>
<gene>
    <name evidence="15" type="ORF">g.6653</name>
</gene>
<feature type="domain" description="SP-RING-type" evidence="14">
    <location>
        <begin position="118"/>
        <end position="201"/>
    </location>
</feature>
<comment type="similarity">
    <text evidence="3">Belongs to the NSE2 family.</text>
</comment>
<evidence type="ECO:0000256" key="8">
    <source>
        <dbReference type="ARBA" id="ARBA00022786"/>
    </source>
</evidence>
<dbReference type="EMBL" id="GDQN01002189">
    <property type="protein sequence ID" value="JAT88865.1"/>
    <property type="molecule type" value="Transcribed_RNA"/>
</dbReference>
<dbReference type="UniPathway" id="UPA00886"/>
<dbReference type="AlphaFoldDB" id="A0A1E1WPD2"/>
<dbReference type="SUPFAM" id="SSF57850">
    <property type="entry name" value="RING/U-box"/>
    <property type="match status" value="1"/>
</dbReference>
<keyword evidence="6" id="KW-0479">Metal-binding</keyword>
<dbReference type="InterPro" id="IPR013083">
    <property type="entry name" value="Znf_RING/FYVE/PHD"/>
</dbReference>
<dbReference type="CDD" id="cd16651">
    <property type="entry name" value="SPL-RING_NSE2"/>
    <property type="match status" value="1"/>
</dbReference>
<dbReference type="Pfam" id="PF11789">
    <property type="entry name" value="zf-Nse"/>
    <property type="match status" value="1"/>
</dbReference>
<proteinExistence type="inferred from homology"/>
<evidence type="ECO:0000256" key="11">
    <source>
        <dbReference type="ARBA" id="ARBA00031731"/>
    </source>
</evidence>
<evidence type="ECO:0000256" key="12">
    <source>
        <dbReference type="ARBA" id="ARBA00032533"/>
    </source>
</evidence>
<evidence type="ECO:0000256" key="13">
    <source>
        <dbReference type="PROSITE-ProRule" id="PRU00452"/>
    </source>
</evidence>
<evidence type="ECO:0000313" key="15">
    <source>
        <dbReference type="EMBL" id="JAT88865.1"/>
    </source>
</evidence>
<name>A0A1E1WPD2_PECGO</name>
<dbReference type="GO" id="GO:0000724">
    <property type="term" value="P:double-strand break repair via homologous recombination"/>
    <property type="evidence" value="ECO:0007669"/>
    <property type="project" value="InterPro"/>
</dbReference>
<evidence type="ECO:0000256" key="10">
    <source>
        <dbReference type="ARBA" id="ARBA00023242"/>
    </source>
</evidence>
<reference evidence="15" key="1">
    <citation type="submission" date="2015-09" db="EMBL/GenBank/DDBJ databases">
        <title>De novo assembly of Pectinophora gossypiella (Pink Bollworm) gut transcriptome.</title>
        <authorList>
            <person name="Tassone E.E."/>
        </authorList>
    </citation>
    <scope>NUCLEOTIDE SEQUENCE</scope>
</reference>
<keyword evidence="7 13" id="KW-0863">Zinc-finger</keyword>
<dbReference type="InterPro" id="IPR004181">
    <property type="entry name" value="Znf_MIZ"/>
</dbReference>
<evidence type="ECO:0000256" key="6">
    <source>
        <dbReference type="ARBA" id="ARBA00022723"/>
    </source>
</evidence>
<protein>
    <recommendedName>
        <fullName evidence="4">E3 SUMO-protein ligase NSE2</fullName>
    </recommendedName>
    <alternativeName>
        <fullName evidence="11">E3 SUMO-protein transferase NSE2</fullName>
    </alternativeName>
    <alternativeName>
        <fullName evidence="12">Non-structural maintenance of chromosomes element 2 homolog</fullName>
    </alternativeName>
</protein>
<evidence type="ECO:0000256" key="5">
    <source>
        <dbReference type="ARBA" id="ARBA00022679"/>
    </source>
</evidence>
<dbReference type="GO" id="GO:0008270">
    <property type="term" value="F:zinc ion binding"/>
    <property type="evidence" value="ECO:0007669"/>
    <property type="project" value="UniProtKB-KW"/>
</dbReference>
<comment type="subcellular location">
    <subcellularLocation>
        <location evidence="1">Nucleus</location>
    </subcellularLocation>
</comment>
<evidence type="ECO:0000256" key="9">
    <source>
        <dbReference type="ARBA" id="ARBA00022833"/>
    </source>
</evidence>
<evidence type="ECO:0000256" key="7">
    <source>
        <dbReference type="ARBA" id="ARBA00022771"/>
    </source>
</evidence>
<keyword evidence="8" id="KW-0833">Ubl conjugation pathway</keyword>
<dbReference type="PROSITE" id="PS51044">
    <property type="entry name" value="ZF_SP_RING"/>
    <property type="match status" value="1"/>
</dbReference>
<dbReference type="PANTHER" id="PTHR21330:SF1">
    <property type="entry name" value="E3 SUMO-PROTEIN LIGASE NSE2"/>
    <property type="match status" value="1"/>
</dbReference>
<organism evidence="15">
    <name type="scientific">Pectinophora gossypiella</name>
    <name type="common">Cotton pink bollworm</name>
    <name type="synonym">Depressaria gossypiella</name>
    <dbReference type="NCBI Taxonomy" id="13191"/>
    <lineage>
        <taxon>Eukaryota</taxon>
        <taxon>Metazoa</taxon>
        <taxon>Ecdysozoa</taxon>
        <taxon>Arthropoda</taxon>
        <taxon>Hexapoda</taxon>
        <taxon>Insecta</taxon>
        <taxon>Pterygota</taxon>
        <taxon>Neoptera</taxon>
        <taxon>Endopterygota</taxon>
        <taxon>Lepidoptera</taxon>
        <taxon>Glossata</taxon>
        <taxon>Ditrysia</taxon>
        <taxon>Gelechioidea</taxon>
        <taxon>Gelechiidae</taxon>
        <taxon>Apatetrinae</taxon>
        <taxon>Pectinophora</taxon>
    </lineage>
</organism>
<dbReference type="GO" id="GO:0030915">
    <property type="term" value="C:Smc5-Smc6 complex"/>
    <property type="evidence" value="ECO:0007669"/>
    <property type="project" value="InterPro"/>
</dbReference>